<accession>A0A1E7EJ59</accession>
<dbReference type="EMBL" id="KV784607">
    <property type="protein sequence ID" value="OEU05653.1"/>
    <property type="molecule type" value="Genomic_DNA"/>
</dbReference>
<proteinExistence type="predicted"/>
<feature type="region of interest" description="Disordered" evidence="1">
    <location>
        <begin position="57"/>
        <end position="77"/>
    </location>
</feature>
<organism evidence="3 4">
    <name type="scientific">Fragilariopsis cylindrus CCMP1102</name>
    <dbReference type="NCBI Taxonomy" id="635003"/>
    <lineage>
        <taxon>Eukaryota</taxon>
        <taxon>Sar</taxon>
        <taxon>Stramenopiles</taxon>
        <taxon>Ochrophyta</taxon>
        <taxon>Bacillariophyta</taxon>
        <taxon>Bacillariophyceae</taxon>
        <taxon>Bacillariophycidae</taxon>
        <taxon>Bacillariales</taxon>
        <taxon>Bacillariaceae</taxon>
        <taxon>Fragilariopsis</taxon>
    </lineage>
</organism>
<keyword evidence="4" id="KW-1185">Reference proteome</keyword>
<reference evidence="3 4" key="1">
    <citation type="submission" date="2016-09" db="EMBL/GenBank/DDBJ databases">
        <title>Extensive genetic diversity and differential bi-allelic expression allows diatom success in the polar Southern Ocean.</title>
        <authorList>
            <consortium name="DOE Joint Genome Institute"/>
            <person name="Mock T."/>
            <person name="Otillar R.P."/>
            <person name="Strauss J."/>
            <person name="Dupont C."/>
            <person name="Frickenhaus S."/>
            <person name="Maumus F."/>
            <person name="Mcmullan M."/>
            <person name="Sanges R."/>
            <person name="Schmutz J."/>
            <person name="Toseland A."/>
            <person name="Valas R."/>
            <person name="Veluchamy A."/>
            <person name="Ward B.J."/>
            <person name="Allen A."/>
            <person name="Barry K."/>
            <person name="Falciatore A."/>
            <person name="Ferrante M."/>
            <person name="Fortunato A.E."/>
            <person name="Gloeckner G."/>
            <person name="Gruber A."/>
            <person name="Hipkin R."/>
            <person name="Janech M."/>
            <person name="Kroth P."/>
            <person name="Leese F."/>
            <person name="Lindquist E."/>
            <person name="Lyon B.R."/>
            <person name="Martin J."/>
            <person name="Mayer C."/>
            <person name="Parker M."/>
            <person name="Quesneville H."/>
            <person name="Raymond J."/>
            <person name="Uhlig C."/>
            <person name="Valentin K.U."/>
            <person name="Worden A.Z."/>
            <person name="Armbrust E.V."/>
            <person name="Bowler C."/>
            <person name="Green B."/>
            <person name="Moulton V."/>
            <person name="Van Oosterhout C."/>
            <person name="Grigoriev I."/>
        </authorList>
    </citation>
    <scope>NUCLEOTIDE SEQUENCE [LARGE SCALE GENOMIC DNA]</scope>
    <source>
        <strain evidence="3 4">CCMP1102</strain>
    </source>
</reference>
<name>A0A1E7EJ59_9STRA</name>
<dbReference type="SUPFAM" id="SSF48371">
    <property type="entry name" value="ARM repeat"/>
    <property type="match status" value="1"/>
</dbReference>
<dbReference type="Gene3D" id="1.25.10.10">
    <property type="entry name" value="Leucine-rich Repeat Variant"/>
    <property type="match status" value="1"/>
</dbReference>
<dbReference type="OrthoDB" id="46159at2759"/>
<dbReference type="InParanoid" id="A0A1E7EJ59"/>
<gene>
    <name evidence="3" type="ORF">FRACYDRAFT_258747</name>
</gene>
<evidence type="ECO:0000313" key="3">
    <source>
        <dbReference type="EMBL" id="OEU05653.1"/>
    </source>
</evidence>
<dbReference type="Pfam" id="PF12348">
    <property type="entry name" value="CLASP_N"/>
    <property type="match status" value="1"/>
</dbReference>
<dbReference type="AlphaFoldDB" id="A0A1E7EJ59"/>
<sequence>MAFRSPGARPSPRIDKQHILDGPIQDFTTVIESTVSEDWQRRTAALQALLSTIPSSYGRNDNTDDGNSSSNGNNIHHDAWYTSPPTLRHLAMPLAELIKDARSTVVKRTCDSLVELFSKCKSDARYLFKDLMPTVCSAHASTVKVIRNYVQTMVLESIPCVYCKMSMPIWLDRLKHDKSRTVREACSLYLSTSMAEWGATSDDDFDNDNNGYLSYEIYLQVGTILVKTLSDPSPIVRQNCKKGLEVVSTQQGDVIDGLVNDRSLTRDLRARKLLKRLQEGDNIGDDNISVASRMSRGGASVASAPVVRSGGYGGSSGSSYHRSMAPRHGNNRGVQPFRVPTTIGVTSPPPLPPSSK</sequence>
<dbReference type="Proteomes" id="UP000095751">
    <property type="component" value="Unassembled WGS sequence"/>
</dbReference>
<feature type="non-terminal residue" evidence="3">
    <location>
        <position position="356"/>
    </location>
</feature>
<dbReference type="KEGG" id="fcy:FRACYDRAFT_258747"/>
<dbReference type="InterPro" id="IPR024395">
    <property type="entry name" value="CLASP_N_dom"/>
</dbReference>
<dbReference type="InterPro" id="IPR016024">
    <property type="entry name" value="ARM-type_fold"/>
</dbReference>
<dbReference type="InterPro" id="IPR011989">
    <property type="entry name" value="ARM-like"/>
</dbReference>
<feature type="compositionally biased region" description="Pro residues" evidence="1">
    <location>
        <begin position="347"/>
        <end position="356"/>
    </location>
</feature>
<evidence type="ECO:0000259" key="2">
    <source>
        <dbReference type="Pfam" id="PF12348"/>
    </source>
</evidence>
<feature type="domain" description="CLASP N-terminal" evidence="2">
    <location>
        <begin position="75"/>
        <end position="242"/>
    </location>
</feature>
<feature type="region of interest" description="Disordered" evidence="1">
    <location>
        <begin position="310"/>
        <end position="356"/>
    </location>
</feature>
<evidence type="ECO:0000313" key="4">
    <source>
        <dbReference type="Proteomes" id="UP000095751"/>
    </source>
</evidence>
<evidence type="ECO:0000256" key="1">
    <source>
        <dbReference type="SAM" id="MobiDB-lite"/>
    </source>
</evidence>
<protein>
    <recommendedName>
        <fullName evidence="2">CLASP N-terminal domain-containing protein</fullName>
    </recommendedName>
</protein>
<feature type="compositionally biased region" description="Low complexity" evidence="1">
    <location>
        <begin position="65"/>
        <end position="74"/>
    </location>
</feature>